<keyword evidence="2" id="KW-1185">Reference proteome</keyword>
<name>A0A2T1DI79_9CYAN</name>
<sequence>MAILFVFHSFLIKSELKVMPKCPCCAGKLLRHVRHGEIYWFCSHCWQEMPDLASKIEDRSQESSSKQKAAIVVIPR</sequence>
<comment type="caution">
    <text evidence="1">The sequence shown here is derived from an EMBL/GenBank/DDBJ whole genome shotgun (WGS) entry which is preliminary data.</text>
</comment>
<dbReference type="RefSeq" id="WP_073070731.1">
    <property type="nucleotide sequence ID" value="NZ_MPPI01000009.1"/>
</dbReference>
<organism evidence="1 2">
    <name type="scientific">Phormidesmis priestleyi ULC007</name>
    <dbReference type="NCBI Taxonomy" id="1920490"/>
    <lineage>
        <taxon>Bacteria</taxon>
        <taxon>Bacillati</taxon>
        <taxon>Cyanobacteriota</taxon>
        <taxon>Cyanophyceae</taxon>
        <taxon>Leptolyngbyales</taxon>
        <taxon>Leptolyngbyaceae</taxon>
        <taxon>Phormidesmis</taxon>
    </lineage>
</organism>
<dbReference type="EMBL" id="PVWG01000007">
    <property type="protein sequence ID" value="PSB20183.1"/>
    <property type="molecule type" value="Genomic_DNA"/>
</dbReference>
<dbReference type="OrthoDB" id="495562at2"/>
<evidence type="ECO:0000313" key="2">
    <source>
        <dbReference type="Proteomes" id="UP000238634"/>
    </source>
</evidence>
<gene>
    <name evidence="1" type="ORF">C7B65_09035</name>
</gene>
<proteinExistence type="predicted"/>
<reference evidence="1 2" key="1">
    <citation type="submission" date="2018-02" db="EMBL/GenBank/DDBJ databases">
        <authorList>
            <person name="Cohen D.B."/>
            <person name="Kent A.D."/>
        </authorList>
    </citation>
    <scope>NUCLEOTIDE SEQUENCE [LARGE SCALE GENOMIC DNA]</scope>
    <source>
        <strain evidence="1 2">ULC007</strain>
    </source>
</reference>
<accession>A0A2T1DI79</accession>
<evidence type="ECO:0000313" key="1">
    <source>
        <dbReference type="EMBL" id="PSB20183.1"/>
    </source>
</evidence>
<dbReference type="Proteomes" id="UP000238634">
    <property type="component" value="Unassembled WGS sequence"/>
</dbReference>
<dbReference type="AlphaFoldDB" id="A0A2T1DI79"/>
<protein>
    <submittedName>
        <fullName evidence="1">Uncharacterized protein</fullName>
    </submittedName>
</protein>
<reference evidence="1 2" key="2">
    <citation type="submission" date="2018-03" db="EMBL/GenBank/DDBJ databases">
        <title>The ancient ancestry and fast evolution of plastids.</title>
        <authorList>
            <person name="Moore K.R."/>
            <person name="Magnabosco C."/>
            <person name="Momper L."/>
            <person name="Gold D.A."/>
            <person name="Bosak T."/>
            <person name="Fournier G.P."/>
        </authorList>
    </citation>
    <scope>NUCLEOTIDE SEQUENCE [LARGE SCALE GENOMIC DNA]</scope>
    <source>
        <strain evidence="1 2">ULC007</strain>
    </source>
</reference>